<feature type="transmembrane region" description="Helical" evidence="8">
    <location>
        <begin position="373"/>
        <end position="391"/>
    </location>
</feature>
<dbReference type="VEuPathDB" id="FungiDB:CLCR_01534"/>
<feature type="transmembrane region" description="Helical" evidence="8">
    <location>
        <begin position="289"/>
        <end position="311"/>
    </location>
</feature>
<dbReference type="InterPro" id="IPR023271">
    <property type="entry name" value="Aquaporin-like"/>
</dbReference>
<feature type="transmembrane region" description="Helical" evidence="8">
    <location>
        <begin position="213"/>
        <end position="233"/>
    </location>
</feature>
<keyword evidence="5 8" id="KW-1133">Transmembrane helix</keyword>
<protein>
    <submittedName>
        <fullName evidence="9">Aquaporin</fullName>
    </submittedName>
</protein>
<dbReference type="AlphaFoldDB" id="A0A1C1CB80"/>
<evidence type="ECO:0000256" key="3">
    <source>
        <dbReference type="ARBA" id="ARBA00022448"/>
    </source>
</evidence>
<dbReference type="InterPro" id="IPR050363">
    <property type="entry name" value="MIP/Aquaporin"/>
</dbReference>
<dbReference type="InterPro" id="IPR000425">
    <property type="entry name" value="MIP"/>
</dbReference>
<reference evidence="10" key="1">
    <citation type="submission" date="2015-07" db="EMBL/GenBank/DDBJ databases">
        <authorList>
            <person name="Teixeira M.M."/>
            <person name="Souza R.C."/>
            <person name="Almeida L.G."/>
            <person name="Vicente V.A."/>
            <person name="de Hoog S."/>
            <person name="Bocca A.L."/>
            <person name="de Almeida S.R."/>
            <person name="Vasconcelos A.T."/>
            <person name="Felipe M.S."/>
        </authorList>
    </citation>
    <scope>NUCLEOTIDE SEQUENCE [LARGE SCALE GENOMIC DNA]</scope>
    <source>
        <strain evidence="10">KSF</strain>
    </source>
</reference>
<comment type="similarity">
    <text evidence="2">Belongs to the MIP/aquaporin (TC 1.A.8) family.</text>
</comment>
<dbReference type="STRING" id="86049.A0A1C1CB80"/>
<feature type="transmembrane region" description="Helical" evidence="8">
    <location>
        <begin position="245"/>
        <end position="268"/>
    </location>
</feature>
<organism evidence="9 10">
    <name type="scientific">Cladophialophora carrionii</name>
    <dbReference type="NCBI Taxonomy" id="86049"/>
    <lineage>
        <taxon>Eukaryota</taxon>
        <taxon>Fungi</taxon>
        <taxon>Dikarya</taxon>
        <taxon>Ascomycota</taxon>
        <taxon>Pezizomycotina</taxon>
        <taxon>Eurotiomycetes</taxon>
        <taxon>Chaetothyriomycetidae</taxon>
        <taxon>Chaetothyriales</taxon>
        <taxon>Herpotrichiellaceae</taxon>
        <taxon>Cladophialophora</taxon>
    </lineage>
</organism>
<dbReference type="GO" id="GO:0015254">
    <property type="term" value="F:glycerol channel activity"/>
    <property type="evidence" value="ECO:0007669"/>
    <property type="project" value="TreeGrafter"/>
</dbReference>
<dbReference type="GO" id="GO:0005886">
    <property type="term" value="C:plasma membrane"/>
    <property type="evidence" value="ECO:0007669"/>
    <property type="project" value="TreeGrafter"/>
</dbReference>
<sequence>MRRSSASRPKEETSIARETSHETTAPTGTQPAPQITVTPSRNAQKPVRGDDLLRTATTANASSYGRDAQAPHAILPSRRTRSTDVSHRQQQLEDENISAHDKARGSPPSPSGTIAVDPDNDFATDRMQDLVVGRGLEYAVRSGVAANSALRTRRDTAESGGDGQNLGHGSHGSDSDTYHSHSDRSDWKVAQQQQEPLFFNSWGPIRHRLRKPFAEFLGTMVFMTIGLCGSITHMSSARNDNASLLMAYLAWGFGVMTAIYIAGGISGAHMNPTISLVLAVFRGFPWHDFWQYLVAQLLGSIAASGIAYGLYRDAISDFAGSNMSIAGPAFWTAPRPGLSSAAAFFNEFVATAILAGSVLAMGDDGNAPPGAGMAAFVLGLLTIALEMAFSYNTGTCLNPGRDLGPRLVTWWAGFGSVPFTLSHHWFIWGPWVSTVLGGLFGALIYDSMIFIGGESPVNYPSEALRDRFRPTADLSWPKLRGKSRTGRGNDKQGDAISDKDVGV</sequence>
<dbReference type="EMBL" id="LGRB01000019">
    <property type="protein sequence ID" value="OCT45736.1"/>
    <property type="molecule type" value="Genomic_DNA"/>
</dbReference>
<proteinExistence type="inferred from homology"/>
<keyword evidence="10" id="KW-1185">Reference proteome</keyword>
<dbReference type="Proteomes" id="UP000094526">
    <property type="component" value="Unassembled WGS sequence"/>
</dbReference>
<comment type="subcellular location">
    <subcellularLocation>
        <location evidence="1">Membrane</location>
        <topology evidence="1">Multi-pass membrane protein</topology>
    </subcellularLocation>
</comment>
<feature type="compositionally biased region" description="Basic and acidic residues" evidence="7">
    <location>
        <begin position="81"/>
        <end position="104"/>
    </location>
</feature>
<feature type="transmembrane region" description="Helical" evidence="8">
    <location>
        <begin position="425"/>
        <end position="445"/>
    </location>
</feature>
<evidence type="ECO:0000256" key="7">
    <source>
        <dbReference type="SAM" id="MobiDB-lite"/>
    </source>
</evidence>
<gene>
    <name evidence="9" type="ORF">CLCR_01534</name>
</gene>
<keyword evidence="4 8" id="KW-0812">Transmembrane</keyword>
<dbReference type="Pfam" id="PF00230">
    <property type="entry name" value="MIP"/>
    <property type="match status" value="1"/>
</dbReference>
<accession>A0A1C1CB80</accession>
<feature type="transmembrane region" description="Helical" evidence="8">
    <location>
        <begin position="341"/>
        <end position="361"/>
    </location>
</feature>
<evidence type="ECO:0000313" key="10">
    <source>
        <dbReference type="Proteomes" id="UP000094526"/>
    </source>
</evidence>
<dbReference type="NCBIfam" id="TIGR00861">
    <property type="entry name" value="MIP"/>
    <property type="match status" value="1"/>
</dbReference>
<feature type="compositionally biased region" description="Basic and acidic residues" evidence="7">
    <location>
        <begin position="487"/>
        <end position="503"/>
    </location>
</feature>
<evidence type="ECO:0000256" key="6">
    <source>
        <dbReference type="ARBA" id="ARBA00023136"/>
    </source>
</evidence>
<dbReference type="VEuPathDB" id="FungiDB:G647_03631"/>
<keyword evidence="6 8" id="KW-0472">Membrane</keyword>
<feature type="region of interest" description="Disordered" evidence="7">
    <location>
        <begin position="145"/>
        <end position="186"/>
    </location>
</feature>
<feature type="region of interest" description="Disordered" evidence="7">
    <location>
        <begin position="1"/>
        <end position="121"/>
    </location>
</feature>
<evidence type="ECO:0000256" key="5">
    <source>
        <dbReference type="ARBA" id="ARBA00022989"/>
    </source>
</evidence>
<feature type="region of interest" description="Disordered" evidence="7">
    <location>
        <begin position="475"/>
        <end position="503"/>
    </location>
</feature>
<dbReference type="PRINTS" id="PR00783">
    <property type="entry name" value="MINTRINSICP"/>
</dbReference>
<name>A0A1C1CB80_9EURO</name>
<feature type="compositionally biased region" description="Basic and acidic residues" evidence="7">
    <location>
        <begin position="171"/>
        <end position="186"/>
    </location>
</feature>
<evidence type="ECO:0000256" key="1">
    <source>
        <dbReference type="ARBA" id="ARBA00004141"/>
    </source>
</evidence>
<comment type="caution">
    <text evidence="9">The sequence shown here is derived from an EMBL/GenBank/DDBJ whole genome shotgun (WGS) entry which is preliminary data.</text>
</comment>
<keyword evidence="3" id="KW-0813">Transport</keyword>
<feature type="compositionally biased region" description="Gly residues" evidence="7">
    <location>
        <begin position="160"/>
        <end position="170"/>
    </location>
</feature>
<dbReference type="PANTHER" id="PTHR43829">
    <property type="entry name" value="AQUAPORIN OR AQUAGLYCEROPORIN RELATED"/>
    <property type="match status" value="1"/>
</dbReference>
<evidence type="ECO:0000256" key="2">
    <source>
        <dbReference type="ARBA" id="ARBA00006175"/>
    </source>
</evidence>
<dbReference type="OrthoDB" id="3222at2759"/>
<evidence type="ECO:0000256" key="8">
    <source>
        <dbReference type="SAM" id="Phobius"/>
    </source>
</evidence>
<dbReference type="eggNOG" id="KOG0224">
    <property type="taxonomic scope" value="Eukaryota"/>
</dbReference>
<evidence type="ECO:0000256" key="4">
    <source>
        <dbReference type="ARBA" id="ARBA00022692"/>
    </source>
</evidence>
<feature type="compositionally biased region" description="Low complexity" evidence="7">
    <location>
        <begin position="23"/>
        <end position="36"/>
    </location>
</feature>
<dbReference type="PANTHER" id="PTHR43829:SF24">
    <property type="entry name" value="MIP AQUAPORIN (EUROFUNG)"/>
    <property type="match status" value="1"/>
</dbReference>
<dbReference type="CDD" id="cd00333">
    <property type="entry name" value="MIP"/>
    <property type="match status" value="1"/>
</dbReference>
<dbReference type="Gene3D" id="1.20.1080.10">
    <property type="entry name" value="Glycerol uptake facilitator protein"/>
    <property type="match status" value="1"/>
</dbReference>
<feature type="compositionally biased region" description="Basic and acidic residues" evidence="7">
    <location>
        <begin position="8"/>
        <end position="21"/>
    </location>
</feature>
<dbReference type="SUPFAM" id="SSF81338">
    <property type="entry name" value="Aquaporin-like"/>
    <property type="match status" value="1"/>
</dbReference>
<dbReference type="GO" id="GO:0015250">
    <property type="term" value="F:water channel activity"/>
    <property type="evidence" value="ECO:0007669"/>
    <property type="project" value="TreeGrafter"/>
</dbReference>
<evidence type="ECO:0000313" key="9">
    <source>
        <dbReference type="EMBL" id="OCT45736.1"/>
    </source>
</evidence>